<keyword evidence="3" id="KW-1185">Reference proteome</keyword>
<accession>A0A6M1LPU8</accession>
<dbReference type="AlphaFoldDB" id="A0A6M1LPU8"/>
<evidence type="ECO:0000313" key="2">
    <source>
        <dbReference type="EMBL" id="NGM22062.1"/>
    </source>
</evidence>
<keyword evidence="1" id="KW-0732">Signal</keyword>
<reference evidence="2 3" key="1">
    <citation type="submission" date="2020-03" db="EMBL/GenBank/DDBJ databases">
        <title>Roseomonas stagni sp. nov., isolated from pond water in Japan.</title>
        <authorList>
            <person name="Furuhata K."/>
            <person name="Miyamoto H."/>
            <person name="Goto K."/>
        </authorList>
    </citation>
    <scope>NUCLEOTIDE SEQUENCE [LARGE SCALE GENOMIC DNA]</scope>
    <source>
        <strain evidence="2 3">PeD5</strain>
    </source>
</reference>
<feature type="signal peptide" evidence="1">
    <location>
        <begin position="1"/>
        <end position="20"/>
    </location>
</feature>
<dbReference type="EMBL" id="JAAIKB010000007">
    <property type="protein sequence ID" value="NGM22062.1"/>
    <property type="molecule type" value="Genomic_DNA"/>
</dbReference>
<comment type="caution">
    <text evidence="2">The sequence shown here is derived from an EMBL/GenBank/DDBJ whole genome shotgun (WGS) entry which is preliminary data.</text>
</comment>
<evidence type="ECO:0000313" key="3">
    <source>
        <dbReference type="Proteomes" id="UP000475385"/>
    </source>
</evidence>
<protein>
    <submittedName>
        <fullName evidence="2">Uncharacterized protein</fullName>
    </submittedName>
</protein>
<sequence>MRATMAAAALVAGLLLPAVAAARPADCLVQIEGRTLINGECNFEAAPNGDFTVTLGSRVAQVMVDPGSRLGRASYQDPASGEPPGVADVRRDGACWGEVRAIRVCAWQPGQRPAAFRNLPAAEAAAPAPVAASKGADPAMRVVSTRQVGPWTLSRLEGGGRWRCEVERRYPDGSALAFLAAKPSPGNQNIADTGLRFSGAALLGLRGEIRVVPWGLGPDNAQSAIADGNATATMMDPPNEPGSSDAFANGRDFEVSLPGGERLRYALNGSNAAWRAVSQCAGF</sequence>
<evidence type="ECO:0000256" key="1">
    <source>
        <dbReference type="SAM" id="SignalP"/>
    </source>
</evidence>
<dbReference type="Proteomes" id="UP000475385">
    <property type="component" value="Unassembled WGS sequence"/>
</dbReference>
<proteinExistence type="predicted"/>
<name>A0A6M1LPU8_9PROT</name>
<dbReference type="RefSeq" id="WP_164695953.1">
    <property type="nucleotide sequence ID" value="NZ_JAAIKB010000007.1"/>
</dbReference>
<feature type="chain" id="PRO_5026984372" evidence="1">
    <location>
        <begin position="21"/>
        <end position="283"/>
    </location>
</feature>
<gene>
    <name evidence="2" type="ORF">G3576_18705</name>
</gene>
<organism evidence="2 3">
    <name type="scientific">Falsiroseomonas algicola</name>
    <dbReference type="NCBI Taxonomy" id="2716930"/>
    <lineage>
        <taxon>Bacteria</taxon>
        <taxon>Pseudomonadati</taxon>
        <taxon>Pseudomonadota</taxon>
        <taxon>Alphaproteobacteria</taxon>
        <taxon>Acetobacterales</taxon>
        <taxon>Roseomonadaceae</taxon>
        <taxon>Falsiroseomonas</taxon>
    </lineage>
</organism>